<feature type="transmembrane region" description="Helical" evidence="1">
    <location>
        <begin position="41"/>
        <end position="60"/>
    </location>
</feature>
<dbReference type="Proteomes" id="UP001138961">
    <property type="component" value="Unassembled WGS sequence"/>
</dbReference>
<keyword evidence="1" id="KW-0472">Membrane</keyword>
<keyword evidence="3" id="KW-1185">Reference proteome</keyword>
<keyword evidence="1" id="KW-0812">Transmembrane</keyword>
<organism evidence="2 3">
    <name type="scientific">Loktanella gaetbuli</name>
    <dbReference type="NCBI Taxonomy" id="2881335"/>
    <lineage>
        <taxon>Bacteria</taxon>
        <taxon>Pseudomonadati</taxon>
        <taxon>Pseudomonadota</taxon>
        <taxon>Alphaproteobacteria</taxon>
        <taxon>Rhodobacterales</taxon>
        <taxon>Roseobacteraceae</taxon>
        <taxon>Loktanella</taxon>
    </lineage>
</organism>
<feature type="transmembrane region" description="Helical" evidence="1">
    <location>
        <begin position="72"/>
        <end position="92"/>
    </location>
</feature>
<name>A0ABS8BUY6_9RHOB</name>
<dbReference type="EMBL" id="JAJATZ010000004">
    <property type="protein sequence ID" value="MCB5199553.1"/>
    <property type="molecule type" value="Genomic_DNA"/>
</dbReference>
<feature type="transmembrane region" description="Helical" evidence="1">
    <location>
        <begin position="98"/>
        <end position="117"/>
    </location>
</feature>
<evidence type="ECO:0000313" key="3">
    <source>
        <dbReference type="Proteomes" id="UP001138961"/>
    </source>
</evidence>
<keyword evidence="1" id="KW-1133">Transmembrane helix</keyword>
<gene>
    <name evidence="2" type="ORF">LGQ03_09900</name>
</gene>
<protein>
    <submittedName>
        <fullName evidence="2">Uncharacterized protein</fullName>
    </submittedName>
</protein>
<dbReference type="RefSeq" id="WP_090159095.1">
    <property type="nucleotide sequence ID" value="NZ_JAJATZ010000004.1"/>
</dbReference>
<reference evidence="2" key="1">
    <citation type="submission" date="2021-10" db="EMBL/GenBank/DDBJ databases">
        <title>Loktanella gaetbuli sp. nov., isolated from a tidal flat.</title>
        <authorList>
            <person name="Park S."/>
            <person name="Yoon J.-H."/>
        </authorList>
    </citation>
    <scope>NUCLEOTIDE SEQUENCE</scope>
    <source>
        <strain evidence="2">TSTF-M6</strain>
    </source>
</reference>
<sequence length="131" mass="14287">MTQTWQLLLIWLAACVIAVIAGFGLLNIMVQDTEISYATELPRSVVTVPMICVIVFWGVVRAAGVLLEPVRTFTFGGLAVYLALFVVGRVLVSVAIDPVFVLILVLVILMTLGWMAIRGAARAMPQSVDRR</sequence>
<accession>A0ABS8BUY6</accession>
<comment type="caution">
    <text evidence="2">The sequence shown here is derived from an EMBL/GenBank/DDBJ whole genome shotgun (WGS) entry which is preliminary data.</text>
</comment>
<feature type="transmembrane region" description="Helical" evidence="1">
    <location>
        <begin position="7"/>
        <end position="29"/>
    </location>
</feature>
<evidence type="ECO:0000313" key="2">
    <source>
        <dbReference type="EMBL" id="MCB5199553.1"/>
    </source>
</evidence>
<proteinExistence type="predicted"/>
<evidence type="ECO:0000256" key="1">
    <source>
        <dbReference type="SAM" id="Phobius"/>
    </source>
</evidence>